<name>A0ABT1HEC4_9NOCA</name>
<protein>
    <submittedName>
        <fullName evidence="1">Uncharacterized protein</fullName>
    </submittedName>
</protein>
<reference evidence="1 2" key="1">
    <citation type="submission" date="2022-06" db="EMBL/GenBank/DDBJ databases">
        <title>Genomic Encyclopedia of Archaeal and Bacterial Type Strains, Phase II (KMG-II): from individual species to whole genera.</title>
        <authorList>
            <person name="Goeker M."/>
        </authorList>
    </citation>
    <scope>NUCLEOTIDE SEQUENCE [LARGE SCALE GENOMIC DNA]</scope>
    <source>
        <strain evidence="1 2">DSM 44693</strain>
    </source>
</reference>
<comment type="caution">
    <text evidence="1">The sequence shown here is derived from an EMBL/GenBank/DDBJ whole genome shotgun (WGS) entry which is preliminary data.</text>
</comment>
<evidence type="ECO:0000313" key="2">
    <source>
        <dbReference type="Proteomes" id="UP001206895"/>
    </source>
</evidence>
<organism evidence="1 2">
    <name type="scientific">Williamsia maris</name>
    <dbReference type="NCBI Taxonomy" id="72806"/>
    <lineage>
        <taxon>Bacteria</taxon>
        <taxon>Bacillati</taxon>
        <taxon>Actinomycetota</taxon>
        <taxon>Actinomycetes</taxon>
        <taxon>Mycobacteriales</taxon>
        <taxon>Nocardiaceae</taxon>
        <taxon>Williamsia</taxon>
    </lineage>
</organism>
<dbReference type="Proteomes" id="UP001206895">
    <property type="component" value="Unassembled WGS sequence"/>
</dbReference>
<sequence>MMRHPHTNNPVRRAAEWFRCRFGPTATEMGAQSVDTLTGAVTGRVRFVSRSDTPLAVGVGAASDGTVFVETDGTYVYAPISAARHKVRQAGVSGTDRFTLTARNRFGRCAVTVRVPIVPTNRAPLLGSVSVNVPDRVTGAVTGSVCALDREADAVTWSASRPHRGLVMMACDGTFVYVPTPEARVDAAARGGSTSTAHHDSFLIVAGDGHDGVTSTEVVVAISPATNAPVG</sequence>
<keyword evidence="2" id="KW-1185">Reference proteome</keyword>
<evidence type="ECO:0000313" key="1">
    <source>
        <dbReference type="EMBL" id="MCP2176601.1"/>
    </source>
</evidence>
<accession>A0ABT1HEC4</accession>
<proteinExistence type="predicted"/>
<dbReference type="EMBL" id="JAMTCJ010000002">
    <property type="protein sequence ID" value="MCP2176601.1"/>
    <property type="molecule type" value="Genomic_DNA"/>
</dbReference>
<gene>
    <name evidence="1" type="ORF">LX13_002420</name>
</gene>